<dbReference type="PROSITE" id="PS00059">
    <property type="entry name" value="ADH_ZINC"/>
    <property type="match status" value="1"/>
</dbReference>
<dbReference type="PANTHER" id="PTHR43401">
    <property type="entry name" value="L-THREONINE 3-DEHYDROGENASE"/>
    <property type="match status" value="1"/>
</dbReference>
<keyword evidence="2 4" id="KW-0862">Zinc</keyword>
<keyword evidence="6" id="KW-1185">Reference proteome</keyword>
<dbReference type="KEGG" id="lak:106180999"/>
<dbReference type="RefSeq" id="XP_013420688.1">
    <property type="nucleotide sequence ID" value="XM_013565234.1"/>
</dbReference>
<accession>A0A1S3KDI8</accession>
<comment type="similarity">
    <text evidence="4">Belongs to the zinc-containing alcohol dehydrogenase family.</text>
</comment>
<keyword evidence="1 4" id="KW-0479">Metal-binding</keyword>
<evidence type="ECO:0000313" key="7">
    <source>
        <dbReference type="RefSeq" id="XP_013420688.1"/>
    </source>
</evidence>
<dbReference type="InterPro" id="IPR013149">
    <property type="entry name" value="ADH-like_C"/>
</dbReference>
<dbReference type="AlphaFoldDB" id="A0A1S3KDI8"/>
<name>A0A1S3KDI8_LINAN</name>
<evidence type="ECO:0000313" key="6">
    <source>
        <dbReference type="Proteomes" id="UP000085678"/>
    </source>
</evidence>
<dbReference type="InterPro" id="IPR011032">
    <property type="entry name" value="GroES-like_sf"/>
</dbReference>
<proteinExistence type="inferred from homology"/>
<comment type="cofactor">
    <cofactor evidence="4">
        <name>Zn(2+)</name>
        <dbReference type="ChEBI" id="CHEBI:29105"/>
    </cofactor>
</comment>
<dbReference type="Pfam" id="PF00107">
    <property type="entry name" value="ADH_zinc_N"/>
    <property type="match status" value="1"/>
</dbReference>
<keyword evidence="3" id="KW-0560">Oxidoreductase</keyword>
<dbReference type="InParanoid" id="A0A1S3KDI8"/>
<gene>
    <name evidence="7" type="primary">LOC106180999</name>
</gene>
<dbReference type="STRING" id="7574.A0A1S3KDI8"/>
<dbReference type="InterPro" id="IPR020843">
    <property type="entry name" value="ER"/>
</dbReference>
<dbReference type="Proteomes" id="UP000085678">
    <property type="component" value="Unplaced"/>
</dbReference>
<evidence type="ECO:0000256" key="4">
    <source>
        <dbReference type="RuleBase" id="RU361277"/>
    </source>
</evidence>
<dbReference type="GO" id="GO:0016491">
    <property type="term" value="F:oxidoreductase activity"/>
    <property type="evidence" value="ECO:0007669"/>
    <property type="project" value="UniProtKB-KW"/>
</dbReference>
<dbReference type="PANTHER" id="PTHR43401:SF2">
    <property type="entry name" value="L-THREONINE 3-DEHYDROGENASE"/>
    <property type="match status" value="1"/>
</dbReference>
<feature type="domain" description="Enoyl reductase (ER)" evidence="5">
    <location>
        <begin position="17"/>
        <end position="353"/>
    </location>
</feature>
<evidence type="ECO:0000256" key="2">
    <source>
        <dbReference type="ARBA" id="ARBA00022833"/>
    </source>
</evidence>
<sequence>MTEEPIPRQMKALLKREPVPSFTLETIDVPVDLIDDEVLIRVEFAGICGSDIKVCNWTPQAATVNNLPLILGHECAGVVVKTGPKASLAVGQRVCVESHLFCGCCYVCEHGAREICPNMAQFGHGKGSIYGGCAEYTKVADKFCYPLKTSIGAREAVLLEPLGVVHNGLSRLDIKDEDILITGCGTIGLLAISVAKVLGAKRIIAMDIKDDKLEMAKKMGADDVINSSVVDVHDVIMDMTQKYGVGRICECTGVPAVVNKIFHLLRPAGKVTLIGMPKEAVHIEKPMTTIMYRALQVNTVFGRRIWNSWVESERLVAEGKVDVNAVITHQMPMTQYEDAFKALMGGDACKILMEPGK</sequence>
<evidence type="ECO:0000256" key="3">
    <source>
        <dbReference type="ARBA" id="ARBA00023002"/>
    </source>
</evidence>
<dbReference type="Pfam" id="PF08240">
    <property type="entry name" value="ADH_N"/>
    <property type="match status" value="1"/>
</dbReference>
<dbReference type="SUPFAM" id="SSF50129">
    <property type="entry name" value="GroES-like"/>
    <property type="match status" value="1"/>
</dbReference>
<dbReference type="SUPFAM" id="SSF51735">
    <property type="entry name" value="NAD(P)-binding Rossmann-fold domains"/>
    <property type="match status" value="1"/>
</dbReference>
<dbReference type="InterPro" id="IPR002328">
    <property type="entry name" value="ADH_Zn_CS"/>
</dbReference>
<dbReference type="InterPro" id="IPR036291">
    <property type="entry name" value="NAD(P)-bd_dom_sf"/>
</dbReference>
<evidence type="ECO:0000256" key="1">
    <source>
        <dbReference type="ARBA" id="ARBA00022723"/>
    </source>
</evidence>
<dbReference type="InterPro" id="IPR050129">
    <property type="entry name" value="Zn_alcohol_dh"/>
</dbReference>
<dbReference type="GO" id="GO:0008270">
    <property type="term" value="F:zinc ion binding"/>
    <property type="evidence" value="ECO:0007669"/>
    <property type="project" value="InterPro"/>
</dbReference>
<evidence type="ECO:0000259" key="5">
    <source>
        <dbReference type="SMART" id="SM00829"/>
    </source>
</evidence>
<organism evidence="6 7">
    <name type="scientific">Lingula anatina</name>
    <name type="common">Brachiopod</name>
    <name type="synonym">Lingula unguis</name>
    <dbReference type="NCBI Taxonomy" id="7574"/>
    <lineage>
        <taxon>Eukaryota</taxon>
        <taxon>Metazoa</taxon>
        <taxon>Spiralia</taxon>
        <taxon>Lophotrochozoa</taxon>
        <taxon>Brachiopoda</taxon>
        <taxon>Linguliformea</taxon>
        <taxon>Lingulata</taxon>
        <taxon>Lingulida</taxon>
        <taxon>Linguloidea</taxon>
        <taxon>Lingulidae</taxon>
        <taxon>Lingula</taxon>
    </lineage>
</organism>
<dbReference type="OrthoDB" id="1879366at2759"/>
<protein>
    <submittedName>
        <fullName evidence="7">Uncharacterized protein LOC106180999</fullName>
    </submittedName>
</protein>
<dbReference type="InterPro" id="IPR013154">
    <property type="entry name" value="ADH-like_N"/>
</dbReference>
<dbReference type="SMART" id="SM00829">
    <property type="entry name" value="PKS_ER"/>
    <property type="match status" value="1"/>
</dbReference>
<dbReference type="Gene3D" id="3.40.50.720">
    <property type="entry name" value="NAD(P)-binding Rossmann-like Domain"/>
    <property type="match status" value="1"/>
</dbReference>
<dbReference type="GeneID" id="106180999"/>
<dbReference type="Gene3D" id="3.90.180.10">
    <property type="entry name" value="Medium-chain alcohol dehydrogenases, catalytic domain"/>
    <property type="match status" value="1"/>
</dbReference>
<reference evidence="7" key="1">
    <citation type="submission" date="2025-08" db="UniProtKB">
        <authorList>
            <consortium name="RefSeq"/>
        </authorList>
    </citation>
    <scope>IDENTIFICATION</scope>
    <source>
        <tissue evidence="7">Gonads</tissue>
    </source>
</reference>